<proteinExistence type="predicted"/>
<evidence type="ECO:0000313" key="2">
    <source>
        <dbReference type="EMBL" id="MDQ0205824.1"/>
    </source>
</evidence>
<protein>
    <submittedName>
        <fullName evidence="2">Membrane protein SirB2</fullName>
    </submittedName>
</protein>
<accession>A0ABT9YDN0</accession>
<feature type="transmembrane region" description="Helical" evidence="1">
    <location>
        <begin position="38"/>
        <end position="57"/>
    </location>
</feature>
<sequence length="64" mass="7424">MKDKRLANFFIAFIAATIGSFAYRFAIQRSDYNLGDRWLEHIIIGLIIAIVFVLFSLKKKTRNS</sequence>
<keyword evidence="1" id="KW-0472">Membrane</keyword>
<evidence type="ECO:0000256" key="1">
    <source>
        <dbReference type="SAM" id="Phobius"/>
    </source>
</evidence>
<keyword evidence="1" id="KW-1133">Transmembrane helix</keyword>
<reference evidence="2 3" key="1">
    <citation type="submission" date="2023-07" db="EMBL/GenBank/DDBJ databases">
        <title>Genomic Encyclopedia of Type Strains, Phase IV (KMG-IV): sequencing the most valuable type-strain genomes for metagenomic binning, comparative biology and taxonomic classification.</title>
        <authorList>
            <person name="Goeker M."/>
        </authorList>
    </citation>
    <scope>NUCLEOTIDE SEQUENCE [LARGE SCALE GENOMIC DNA]</scope>
    <source>
        <strain evidence="2 3">DSM 19154</strain>
    </source>
</reference>
<name>A0ABT9YDN0_9BACI</name>
<evidence type="ECO:0000313" key="3">
    <source>
        <dbReference type="Proteomes" id="UP001225034"/>
    </source>
</evidence>
<dbReference type="Proteomes" id="UP001225034">
    <property type="component" value="Unassembled WGS sequence"/>
</dbReference>
<keyword evidence="3" id="KW-1185">Reference proteome</keyword>
<comment type="caution">
    <text evidence="2">The sequence shown here is derived from an EMBL/GenBank/DDBJ whole genome shotgun (WGS) entry which is preliminary data.</text>
</comment>
<feature type="transmembrane region" description="Helical" evidence="1">
    <location>
        <begin position="7"/>
        <end position="26"/>
    </location>
</feature>
<dbReference type="EMBL" id="JAUSUA010000001">
    <property type="protein sequence ID" value="MDQ0205824.1"/>
    <property type="molecule type" value="Genomic_DNA"/>
</dbReference>
<gene>
    <name evidence="2" type="ORF">J2S05_000598</name>
</gene>
<organism evidence="2 3">
    <name type="scientific">Alkalicoccobacillus murimartini</name>
    <dbReference type="NCBI Taxonomy" id="171685"/>
    <lineage>
        <taxon>Bacteria</taxon>
        <taxon>Bacillati</taxon>
        <taxon>Bacillota</taxon>
        <taxon>Bacilli</taxon>
        <taxon>Bacillales</taxon>
        <taxon>Bacillaceae</taxon>
        <taxon>Alkalicoccobacillus</taxon>
    </lineage>
</organism>
<keyword evidence="1" id="KW-0812">Transmembrane</keyword>
<dbReference type="RefSeq" id="WP_306979778.1">
    <property type="nucleotide sequence ID" value="NZ_JAUSUA010000001.1"/>
</dbReference>